<keyword evidence="3" id="KW-1185">Reference proteome</keyword>
<dbReference type="EMBL" id="RDQH01000328">
    <property type="protein sequence ID" value="RXI06899.1"/>
    <property type="molecule type" value="Genomic_DNA"/>
</dbReference>
<keyword evidence="1" id="KW-0472">Membrane</keyword>
<keyword evidence="1" id="KW-0812">Transmembrane</keyword>
<evidence type="ECO:0000313" key="3">
    <source>
        <dbReference type="Proteomes" id="UP000290289"/>
    </source>
</evidence>
<protein>
    <submittedName>
        <fullName evidence="2">Uncharacterized protein</fullName>
    </submittedName>
</protein>
<dbReference type="AlphaFoldDB" id="A0A498KFG8"/>
<comment type="caution">
    <text evidence="2">The sequence shown here is derived from an EMBL/GenBank/DDBJ whole genome shotgun (WGS) entry which is preliminary data.</text>
</comment>
<feature type="transmembrane region" description="Helical" evidence="1">
    <location>
        <begin position="74"/>
        <end position="95"/>
    </location>
</feature>
<name>A0A498KFG8_MALDO</name>
<sequence length="105" mass="11845">MEASYASHEYFPFCCLGSSPPCLCSFCGLNSEQKRKKIISSTLKNKCRFMAPKVGICTFKFVVMHPSFRWKDNMWLLLSFLDCFVLLLQSLPSLFSVSSLAVADA</sequence>
<proteinExistence type="predicted"/>
<dbReference type="Proteomes" id="UP000290289">
    <property type="component" value="Chromosome 2"/>
</dbReference>
<keyword evidence="1" id="KW-1133">Transmembrane helix</keyword>
<organism evidence="2 3">
    <name type="scientific">Malus domestica</name>
    <name type="common">Apple</name>
    <name type="synonym">Pyrus malus</name>
    <dbReference type="NCBI Taxonomy" id="3750"/>
    <lineage>
        <taxon>Eukaryota</taxon>
        <taxon>Viridiplantae</taxon>
        <taxon>Streptophyta</taxon>
        <taxon>Embryophyta</taxon>
        <taxon>Tracheophyta</taxon>
        <taxon>Spermatophyta</taxon>
        <taxon>Magnoliopsida</taxon>
        <taxon>eudicotyledons</taxon>
        <taxon>Gunneridae</taxon>
        <taxon>Pentapetalae</taxon>
        <taxon>rosids</taxon>
        <taxon>fabids</taxon>
        <taxon>Rosales</taxon>
        <taxon>Rosaceae</taxon>
        <taxon>Amygdaloideae</taxon>
        <taxon>Maleae</taxon>
        <taxon>Malus</taxon>
    </lineage>
</organism>
<evidence type="ECO:0000256" key="1">
    <source>
        <dbReference type="SAM" id="Phobius"/>
    </source>
</evidence>
<accession>A0A498KFG8</accession>
<gene>
    <name evidence="2" type="ORF">DVH24_026035</name>
</gene>
<reference evidence="2 3" key="1">
    <citation type="submission" date="2018-10" db="EMBL/GenBank/DDBJ databases">
        <title>A high-quality apple genome assembly.</title>
        <authorList>
            <person name="Hu J."/>
        </authorList>
    </citation>
    <scope>NUCLEOTIDE SEQUENCE [LARGE SCALE GENOMIC DNA]</scope>
    <source>
        <strain evidence="3">cv. HFTH1</strain>
        <tissue evidence="2">Young leaf</tissue>
    </source>
</reference>
<evidence type="ECO:0000313" key="2">
    <source>
        <dbReference type="EMBL" id="RXI06899.1"/>
    </source>
</evidence>